<accession>A0ABS5TF44</accession>
<keyword evidence="3" id="KW-1185">Reference proteome</keyword>
<evidence type="ECO:0000313" key="2">
    <source>
        <dbReference type="EMBL" id="MBT0769714.1"/>
    </source>
</evidence>
<organism evidence="2 3">
    <name type="scientific">Kineosporia corallincola</name>
    <dbReference type="NCBI Taxonomy" id="2835133"/>
    <lineage>
        <taxon>Bacteria</taxon>
        <taxon>Bacillati</taxon>
        <taxon>Actinomycetota</taxon>
        <taxon>Actinomycetes</taxon>
        <taxon>Kineosporiales</taxon>
        <taxon>Kineosporiaceae</taxon>
        <taxon>Kineosporia</taxon>
    </lineage>
</organism>
<comment type="caution">
    <text evidence="2">The sequence shown here is derived from an EMBL/GenBank/DDBJ whole genome shotgun (WGS) entry which is preliminary data.</text>
</comment>
<sequence length="177" mass="18817">MPSSSPRYVISSPERAVNAARIAATLEPAAAILTADLEDSCPAKDAPVFAQAVRNEGLSFPVAIVFFFREFETLAISVAPSLTGKTLRSPAGKPICTLGSPRNIPSSPEGPRDAKGWVSMELMGGLPYKPTVHQLPLTRAMRIADLRAGGLSSFVRLERGLHFLANEVRTGGTGVYP</sequence>
<evidence type="ECO:0000313" key="3">
    <source>
        <dbReference type="Proteomes" id="UP001197247"/>
    </source>
</evidence>
<evidence type="ECO:0000256" key="1">
    <source>
        <dbReference type="SAM" id="MobiDB-lite"/>
    </source>
</evidence>
<proteinExistence type="predicted"/>
<dbReference type="EMBL" id="JAHBAY010000004">
    <property type="protein sequence ID" value="MBT0769714.1"/>
    <property type="molecule type" value="Genomic_DNA"/>
</dbReference>
<name>A0ABS5TF44_9ACTN</name>
<protein>
    <submittedName>
        <fullName evidence="2">Uncharacterized protein</fullName>
    </submittedName>
</protein>
<reference evidence="2 3" key="1">
    <citation type="submission" date="2021-05" db="EMBL/GenBank/DDBJ databases">
        <title>Kineosporia and Streptomyces sp. nov. two new marine actinobacteria isolated from Coral.</title>
        <authorList>
            <person name="Buangrab K."/>
            <person name="Sutthacheep M."/>
            <person name="Yeemin T."/>
            <person name="Harunari E."/>
            <person name="Igarashi Y."/>
            <person name="Kanchanasin P."/>
            <person name="Tanasupawat S."/>
            <person name="Phongsopitanun W."/>
        </authorList>
    </citation>
    <scope>NUCLEOTIDE SEQUENCE [LARGE SCALE GENOMIC DNA]</scope>
    <source>
        <strain evidence="2 3">J2-2</strain>
    </source>
</reference>
<feature type="region of interest" description="Disordered" evidence="1">
    <location>
        <begin position="93"/>
        <end position="113"/>
    </location>
</feature>
<dbReference type="RefSeq" id="WP_214156007.1">
    <property type="nucleotide sequence ID" value="NZ_JAHBAY010000004.1"/>
</dbReference>
<dbReference type="Proteomes" id="UP001197247">
    <property type="component" value="Unassembled WGS sequence"/>
</dbReference>
<gene>
    <name evidence="2" type="ORF">KIH74_12320</name>
</gene>